<dbReference type="Proteomes" id="UP000335636">
    <property type="component" value="Unassembled WGS sequence"/>
</dbReference>
<evidence type="ECO:0000256" key="1">
    <source>
        <dbReference type="ARBA" id="ARBA00023157"/>
    </source>
</evidence>
<protein>
    <recommendedName>
        <fullName evidence="3">CUB domain-containing protein</fullName>
    </recommendedName>
</protein>
<comment type="caution">
    <text evidence="4">The sequence shown here is derived from an EMBL/GenBank/DDBJ whole genome shotgun (WGS) entry which is preliminary data.</text>
</comment>
<proteinExistence type="predicted"/>
<organism evidence="4 5">
    <name type="scientific">Marmota monax</name>
    <name type="common">Woodchuck</name>
    <dbReference type="NCBI Taxonomy" id="9995"/>
    <lineage>
        <taxon>Eukaryota</taxon>
        <taxon>Metazoa</taxon>
        <taxon>Chordata</taxon>
        <taxon>Craniata</taxon>
        <taxon>Vertebrata</taxon>
        <taxon>Euteleostomi</taxon>
        <taxon>Mammalia</taxon>
        <taxon>Eutheria</taxon>
        <taxon>Euarchontoglires</taxon>
        <taxon>Glires</taxon>
        <taxon>Rodentia</taxon>
        <taxon>Sciuromorpha</taxon>
        <taxon>Sciuridae</taxon>
        <taxon>Xerinae</taxon>
        <taxon>Marmotini</taxon>
        <taxon>Marmota</taxon>
    </lineage>
</organism>
<dbReference type="CDD" id="cd00041">
    <property type="entry name" value="CUB"/>
    <property type="match status" value="1"/>
</dbReference>
<accession>A0A5E4CLD6</accession>
<comment type="caution">
    <text evidence="2">Lacks conserved residue(s) required for the propagation of feature annotation.</text>
</comment>
<name>A0A5E4CLD6_MARMO</name>
<sequence>MLWIGLQPARLCGYDVPPPVLSSSSVMLINFQSDENGTFRGFQAAVSFIPIADLNTLVLEDGPVFLETWNVPSEEINASE</sequence>
<reference evidence="4" key="1">
    <citation type="submission" date="2019-04" db="EMBL/GenBank/DDBJ databases">
        <authorList>
            <person name="Alioto T."/>
            <person name="Alioto T."/>
        </authorList>
    </citation>
    <scope>NUCLEOTIDE SEQUENCE [LARGE SCALE GENOMIC DNA]</scope>
</reference>
<dbReference type="EMBL" id="CABDUW010001566">
    <property type="protein sequence ID" value="VTJ82694.1"/>
    <property type="molecule type" value="Genomic_DNA"/>
</dbReference>
<evidence type="ECO:0000313" key="4">
    <source>
        <dbReference type="EMBL" id="VTJ82694.1"/>
    </source>
</evidence>
<dbReference type="Gene3D" id="2.60.120.290">
    <property type="entry name" value="Spermadhesin, CUB domain"/>
    <property type="match status" value="1"/>
</dbReference>
<evidence type="ECO:0000313" key="5">
    <source>
        <dbReference type="Proteomes" id="UP000335636"/>
    </source>
</evidence>
<dbReference type="Pfam" id="PF00431">
    <property type="entry name" value="CUB"/>
    <property type="match status" value="1"/>
</dbReference>
<dbReference type="AlphaFoldDB" id="A0A5E4CLD6"/>
<feature type="domain" description="CUB" evidence="3">
    <location>
        <begin position="1"/>
        <end position="49"/>
    </location>
</feature>
<dbReference type="SUPFAM" id="SSF49854">
    <property type="entry name" value="Spermadhesin, CUB domain"/>
    <property type="match status" value="1"/>
</dbReference>
<dbReference type="InterPro" id="IPR000859">
    <property type="entry name" value="CUB_dom"/>
</dbReference>
<dbReference type="InterPro" id="IPR035914">
    <property type="entry name" value="Sperma_CUB_dom_sf"/>
</dbReference>
<keyword evidence="5" id="KW-1185">Reference proteome</keyword>
<dbReference type="PROSITE" id="PS01180">
    <property type="entry name" value="CUB"/>
    <property type="match status" value="1"/>
</dbReference>
<evidence type="ECO:0000256" key="2">
    <source>
        <dbReference type="PROSITE-ProRule" id="PRU00059"/>
    </source>
</evidence>
<gene>
    <name evidence="4" type="ORF">MONAX_5E028380</name>
</gene>
<keyword evidence="1" id="KW-1015">Disulfide bond</keyword>
<evidence type="ECO:0000259" key="3">
    <source>
        <dbReference type="PROSITE" id="PS01180"/>
    </source>
</evidence>